<evidence type="ECO:0008006" key="3">
    <source>
        <dbReference type="Google" id="ProtNLM"/>
    </source>
</evidence>
<dbReference type="OrthoDB" id="9774900at2"/>
<dbReference type="KEGG" id="nml:Namu_3094"/>
<dbReference type="eggNOG" id="COG2321">
    <property type="taxonomic scope" value="Bacteria"/>
</dbReference>
<accession>C8XBS4</accession>
<gene>
    <name evidence="1" type="ordered locus">Namu_3094</name>
</gene>
<dbReference type="AlphaFoldDB" id="C8XBS4"/>
<dbReference type="HOGENOM" id="CLU_045670_0_0_11"/>
<sequence precursor="true">MSGGAARWAALLLSGLVMLLAVALVVVVAGSAGREGDPVAAERIDVTAGGVPIRTAGSFGTPATAADALDPLRSSADGDRVVAAVFADLEQFWSAALSAAGRTALVPPAGGFVSMDSLGPAGTRALCISQPSQIAGNAFYCPTQDGIVFDSAGLVPVLLGSYGSAGLAAAFAHEFGHAVQVRVGPTPAVRQADPDRYPAILIEAQADCAAGAYLAGAVAAVDQPGTRVHIPPASLVRAVAPLLDFRDQPSVAPTAPTAHGLGLDRLGFVLHGYRQGPMSCWDLTTDDLSTDLALTLGRSGVLVDPPATPRYPSTDAAVAAAAASVAAFAGRPAADPDPAELDRTATIGQFAAGSAVAWATGRQLTGTDTGAACFTGAWTASVFGTAPIGELGSWAGDADEALDQLRSWPGVTFDELAAFADGFHGGRAACG</sequence>
<dbReference type="InterPro" id="IPR007343">
    <property type="entry name" value="Uncharacterised_pept_Zn_put"/>
</dbReference>
<dbReference type="InParanoid" id="C8XBS4"/>
<dbReference type="Pfam" id="PF04228">
    <property type="entry name" value="Zn_peptidase"/>
    <property type="match status" value="1"/>
</dbReference>
<dbReference type="Proteomes" id="UP000002218">
    <property type="component" value="Chromosome"/>
</dbReference>
<evidence type="ECO:0000313" key="2">
    <source>
        <dbReference type="Proteomes" id="UP000002218"/>
    </source>
</evidence>
<dbReference type="EMBL" id="CP001737">
    <property type="protein sequence ID" value="ACV79428.1"/>
    <property type="molecule type" value="Genomic_DNA"/>
</dbReference>
<reference evidence="1 2" key="2">
    <citation type="journal article" date="2010" name="Stand. Genomic Sci.">
        <title>Complete genome sequence of Nakamurella multipartita type strain (Y-104).</title>
        <authorList>
            <person name="Tice H."/>
            <person name="Mayilraj S."/>
            <person name="Sims D."/>
            <person name="Lapidus A."/>
            <person name="Nolan M."/>
            <person name="Lucas S."/>
            <person name="Glavina Del Rio T."/>
            <person name="Copeland A."/>
            <person name="Cheng J.F."/>
            <person name="Meincke L."/>
            <person name="Bruce D."/>
            <person name="Goodwin L."/>
            <person name="Pitluck S."/>
            <person name="Ivanova N."/>
            <person name="Mavromatis K."/>
            <person name="Ovchinnikova G."/>
            <person name="Pati A."/>
            <person name="Chen A."/>
            <person name="Palaniappan K."/>
            <person name="Land M."/>
            <person name="Hauser L."/>
            <person name="Chang Y.J."/>
            <person name="Jeffries C.D."/>
            <person name="Detter J.C."/>
            <person name="Brettin T."/>
            <person name="Rohde M."/>
            <person name="Goker M."/>
            <person name="Bristow J."/>
            <person name="Eisen J.A."/>
            <person name="Markowitz V."/>
            <person name="Hugenholtz P."/>
            <person name="Kyrpides N.C."/>
            <person name="Klenk H.P."/>
            <person name="Chen F."/>
        </authorList>
    </citation>
    <scope>NUCLEOTIDE SEQUENCE [LARGE SCALE GENOMIC DNA]</scope>
    <source>
        <strain evidence="2">ATCC 700099 / DSM 44233 / CIP 104796 / JCM 9543 / NBRC 105858 / Y-104</strain>
    </source>
</reference>
<organism evidence="1 2">
    <name type="scientific">Nakamurella multipartita (strain ATCC 700099 / DSM 44233 / CIP 104796 / JCM 9543 / NBRC 105858 / Y-104)</name>
    <name type="common">Microsphaera multipartita</name>
    <dbReference type="NCBI Taxonomy" id="479431"/>
    <lineage>
        <taxon>Bacteria</taxon>
        <taxon>Bacillati</taxon>
        <taxon>Actinomycetota</taxon>
        <taxon>Actinomycetes</taxon>
        <taxon>Nakamurellales</taxon>
        <taxon>Nakamurellaceae</taxon>
        <taxon>Nakamurella</taxon>
    </lineage>
</organism>
<reference evidence="2" key="1">
    <citation type="submission" date="2009-09" db="EMBL/GenBank/DDBJ databases">
        <title>The complete genome of Nakamurella multipartita DSM 44233.</title>
        <authorList>
            <consortium name="US DOE Joint Genome Institute (JGI-PGF)"/>
            <person name="Lucas S."/>
            <person name="Copeland A."/>
            <person name="Lapidus A."/>
            <person name="Glavina del Rio T."/>
            <person name="Dalin E."/>
            <person name="Tice H."/>
            <person name="Bruce D."/>
            <person name="Goodwin L."/>
            <person name="Pitluck S."/>
            <person name="Kyrpides N."/>
            <person name="Mavromatis K."/>
            <person name="Ivanova N."/>
            <person name="Ovchinnikova G."/>
            <person name="Sims D."/>
            <person name="Meincke L."/>
            <person name="Brettin T."/>
            <person name="Detter J.C."/>
            <person name="Han C."/>
            <person name="Larimer F."/>
            <person name="Land M."/>
            <person name="Hauser L."/>
            <person name="Markowitz V."/>
            <person name="Cheng J.-F."/>
            <person name="Hugenholtz P."/>
            <person name="Woyke T."/>
            <person name="Wu D."/>
            <person name="Klenk H.-P."/>
            <person name="Eisen J.A."/>
        </authorList>
    </citation>
    <scope>NUCLEOTIDE SEQUENCE [LARGE SCALE GENOMIC DNA]</scope>
    <source>
        <strain evidence="2">ATCC 700099 / DSM 44233 / CIP 104796 / JCM 9543 / NBRC 105858 / Y-104</strain>
    </source>
</reference>
<protein>
    <recommendedName>
        <fullName evidence="3">Metalloprotease-like protein</fullName>
    </recommendedName>
</protein>
<dbReference type="RefSeq" id="WP_015748296.1">
    <property type="nucleotide sequence ID" value="NC_013235.1"/>
</dbReference>
<evidence type="ECO:0000313" key="1">
    <source>
        <dbReference type="EMBL" id="ACV79428.1"/>
    </source>
</evidence>
<keyword evidence="2" id="KW-1185">Reference proteome</keyword>
<name>C8XBS4_NAKMY</name>
<proteinExistence type="predicted"/>
<dbReference type="STRING" id="479431.Namu_3094"/>